<dbReference type="Proteomes" id="UP000694865">
    <property type="component" value="Unplaced"/>
</dbReference>
<dbReference type="GeneID" id="100374394"/>
<evidence type="ECO:0000256" key="1">
    <source>
        <dbReference type="ARBA" id="ARBA00022729"/>
    </source>
</evidence>
<keyword evidence="2" id="KW-1015">Disulfide bond</keyword>
<dbReference type="SUPFAM" id="SSF57302">
    <property type="entry name" value="Snake toxin-like"/>
    <property type="match status" value="1"/>
</dbReference>
<organism evidence="4 5">
    <name type="scientific">Saccoglossus kowalevskii</name>
    <name type="common">Acorn worm</name>
    <dbReference type="NCBI Taxonomy" id="10224"/>
    <lineage>
        <taxon>Eukaryota</taxon>
        <taxon>Metazoa</taxon>
        <taxon>Hemichordata</taxon>
        <taxon>Enteropneusta</taxon>
        <taxon>Harrimaniidae</taxon>
        <taxon>Saccoglossus</taxon>
    </lineage>
</organism>
<sequence length="127" mass="14303">MAYFSIFIYVACLAMHSTLSLQCYQCNELTSNCLIEYGKTVTACRQENPKCQITYIEERGQLIMFARDCAAPAMCYDNCEIDTTTGNNVCQHCCDTNLCNHGNALNSRTKNTIAMCLMLWLVIISLI</sequence>
<evidence type="ECO:0000256" key="2">
    <source>
        <dbReference type="ARBA" id="ARBA00023157"/>
    </source>
</evidence>
<reference evidence="5" key="1">
    <citation type="submission" date="2025-08" db="UniProtKB">
        <authorList>
            <consortium name="RefSeq"/>
        </authorList>
    </citation>
    <scope>IDENTIFICATION</scope>
    <source>
        <tissue evidence="5">Testes</tissue>
    </source>
</reference>
<protein>
    <submittedName>
        <fullName evidence="5">Prostate stem cell antigen-like</fullName>
    </submittedName>
</protein>
<gene>
    <name evidence="5" type="primary">LOC100374394</name>
</gene>
<dbReference type="PANTHER" id="PTHR10036:SF3">
    <property type="entry name" value="PROTEIN SLEEPLESS-RELATED"/>
    <property type="match status" value="1"/>
</dbReference>
<keyword evidence="1 3" id="KW-0732">Signal</keyword>
<dbReference type="InterPro" id="IPR045860">
    <property type="entry name" value="Snake_toxin-like_sf"/>
</dbReference>
<keyword evidence="4" id="KW-1185">Reference proteome</keyword>
<proteinExistence type="predicted"/>
<dbReference type="CDD" id="cd00117">
    <property type="entry name" value="TFP"/>
    <property type="match status" value="1"/>
</dbReference>
<dbReference type="Gene3D" id="2.10.60.10">
    <property type="entry name" value="CD59"/>
    <property type="match status" value="1"/>
</dbReference>
<dbReference type="RefSeq" id="XP_002740412.1">
    <property type="nucleotide sequence ID" value="XM_002740366.2"/>
</dbReference>
<feature type="signal peptide" evidence="3">
    <location>
        <begin position="1"/>
        <end position="20"/>
    </location>
</feature>
<evidence type="ECO:0000313" key="4">
    <source>
        <dbReference type="Proteomes" id="UP000694865"/>
    </source>
</evidence>
<feature type="chain" id="PRO_5047315659" evidence="3">
    <location>
        <begin position="21"/>
        <end position="127"/>
    </location>
</feature>
<dbReference type="PANTHER" id="PTHR10036">
    <property type="entry name" value="CD59 GLYCOPROTEIN"/>
    <property type="match status" value="1"/>
</dbReference>
<evidence type="ECO:0000313" key="5">
    <source>
        <dbReference type="RefSeq" id="XP_002740412.1"/>
    </source>
</evidence>
<evidence type="ECO:0000256" key="3">
    <source>
        <dbReference type="SAM" id="SignalP"/>
    </source>
</evidence>
<name>A0ABM0GYU1_SACKO</name>
<accession>A0ABM0GYU1</accession>